<keyword evidence="2" id="KW-0479">Metal-binding</keyword>
<evidence type="ECO:0000256" key="1">
    <source>
        <dbReference type="ARBA" id="ARBA00022670"/>
    </source>
</evidence>
<dbReference type="Pfam" id="PF04002">
    <property type="entry name" value="RadC"/>
    <property type="match status" value="1"/>
</dbReference>
<dbReference type="AlphaFoldDB" id="A0A1T5ITJ0"/>
<keyword evidence="4" id="KW-0862">Zinc</keyword>
<keyword evidence="3" id="KW-0378">Hydrolase</keyword>
<name>A0A1T5ITJ0_9BACT</name>
<dbReference type="InterPro" id="IPR025657">
    <property type="entry name" value="RadC_JAB"/>
</dbReference>
<keyword evidence="5" id="KW-0482">Metalloprotease</keyword>
<dbReference type="InterPro" id="IPR020891">
    <property type="entry name" value="UPF0758_CS"/>
</dbReference>
<dbReference type="STRING" id="688867.SAMN05660236_0383"/>
<sequence>MARMCGQSLSRAVTSKGFFITLLLNLYIANMNVRLSSAHKIKVLNSADIFTIMQTILLRENKIRRSQEHFWVIGLNNASKILFIELVSLGATNRVEIAPAEVFRMAIYKAAVKMILVHNHPSGSVKISEADRDFTDRMIKSGNMLAVEVLDHLVITEESYTSFADIGIMDELKQSGRYELIDKEKGWLQEMKLEAERDKERKDMARKMKEEGIDTDTIQRITQLRKIDIKKL</sequence>
<dbReference type="InterPro" id="IPR037518">
    <property type="entry name" value="MPN"/>
</dbReference>
<organism evidence="7 8">
    <name type="scientific">Ohtaekwangia koreensis</name>
    <dbReference type="NCBI Taxonomy" id="688867"/>
    <lineage>
        <taxon>Bacteria</taxon>
        <taxon>Pseudomonadati</taxon>
        <taxon>Bacteroidota</taxon>
        <taxon>Cytophagia</taxon>
        <taxon>Cytophagales</taxon>
        <taxon>Fulvivirgaceae</taxon>
        <taxon>Ohtaekwangia</taxon>
    </lineage>
</organism>
<protein>
    <submittedName>
        <fullName evidence="7">DNA repair protein RadC</fullName>
    </submittedName>
</protein>
<accession>A0A1T5ITJ0</accession>
<dbReference type="GO" id="GO:0006508">
    <property type="term" value="P:proteolysis"/>
    <property type="evidence" value="ECO:0007669"/>
    <property type="project" value="UniProtKB-KW"/>
</dbReference>
<gene>
    <name evidence="7" type="ORF">SAMN05660236_0383</name>
</gene>
<evidence type="ECO:0000259" key="6">
    <source>
        <dbReference type="PROSITE" id="PS50249"/>
    </source>
</evidence>
<evidence type="ECO:0000256" key="5">
    <source>
        <dbReference type="ARBA" id="ARBA00023049"/>
    </source>
</evidence>
<keyword evidence="1" id="KW-0645">Protease</keyword>
<dbReference type="PROSITE" id="PS01302">
    <property type="entry name" value="UPF0758"/>
    <property type="match status" value="1"/>
</dbReference>
<evidence type="ECO:0000313" key="8">
    <source>
        <dbReference type="Proteomes" id="UP000190961"/>
    </source>
</evidence>
<evidence type="ECO:0000256" key="3">
    <source>
        <dbReference type="ARBA" id="ARBA00022801"/>
    </source>
</evidence>
<reference evidence="7 8" key="1">
    <citation type="submission" date="2017-02" db="EMBL/GenBank/DDBJ databases">
        <authorList>
            <person name="Peterson S.W."/>
        </authorList>
    </citation>
    <scope>NUCLEOTIDE SEQUENCE [LARGE SCALE GENOMIC DNA]</scope>
    <source>
        <strain evidence="7 8">DSM 25262</strain>
    </source>
</reference>
<proteinExistence type="predicted"/>
<evidence type="ECO:0000256" key="4">
    <source>
        <dbReference type="ARBA" id="ARBA00022833"/>
    </source>
</evidence>
<dbReference type="InterPro" id="IPR001405">
    <property type="entry name" value="UPF0758"/>
</dbReference>
<dbReference type="CDD" id="cd08071">
    <property type="entry name" value="MPN_DUF2466"/>
    <property type="match status" value="1"/>
</dbReference>
<dbReference type="Proteomes" id="UP000190961">
    <property type="component" value="Unassembled WGS sequence"/>
</dbReference>
<keyword evidence="8" id="KW-1185">Reference proteome</keyword>
<dbReference type="Gene3D" id="3.40.140.10">
    <property type="entry name" value="Cytidine Deaminase, domain 2"/>
    <property type="match status" value="1"/>
</dbReference>
<evidence type="ECO:0000313" key="7">
    <source>
        <dbReference type="EMBL" id="SKC42470.1"/>
    </source>
</evidence>
<dbReference type="PANTHER" id="PTHR30471">
    <property type="entry name" value="DNA REPAIR PROTEIN RADC"/>
    <property type="match status" value="1"/>
</dbReference>
<dbReference type="EMBL" id="FUZU01000001">
    <property type="protein sequence ID" value="SKC42470.1"/>
    <property type="molecule type" value="Genomic_DNA"/>
</dbReference>
<feature type="domain" description="MPN" evidence="6">
    <location>
        <begin position="42"/>
        <end position="169"/>
    </location>
</feature>
<dbReference type="GO" id="GO:0008237">
    <property type="term" value="F:metallopeptidase activity"/>
    <property type="evidence" value="ECO:0007669"/>
    <property type="project" value="UniProtKB-KW"/>
</dbReference>
<evidence type="ECO:0000256" key="2">
    <source>
        <dbReference type="ARBA" id="ARBA00022723"/>
    </source>
</evidence>
<dbReference type="GO" id="GO:0046872">
    <property type="term" value="F:metal ion binding"/>
    <property type="evidence" value="ECO:0007669"/>
    <property type="project" value="UniProtKB-KW"/>
</dbReference>
<dbReference type="PANTHER" id="PTHR30471:SF3">
    <property type="entry name" value="UPF0758 PROTEIN YEES-RELATED"/>
    <property type="match status" value="1"/>
</dbReference>
<dbReference type="PROSITE" id="PS50249">
    <property type="entry name" value="MPN"/>
    <property type="match status" value="1"/>
</dbReference>